<reference evidence="1" key="1">
    <citation type="submission" date="2014-09" db="EMBL/GenBank/DDBJ databases">
        <authorList>
            <person name="Magalhaes I.L.F."/>
            <person name="Oliveira U."/>
            <person name="Santos F.R."/>
            <person name="Vidigal T.H.D.A."/>
            <person name="Brescovit A.D."/>
            <person name="Santos A.J."/>
        </authorList>
    </citation>
    <scope>NUCLEOTIDE SEQUENCE</scope>
    <source>
        <tissue evidence="1">Shoot tissue taken approximately 20 cm above the soil surface</tissue>
    </source>
</reference>
<reference evidence="1" key="2">
    <citation type="journal article" date="2015" name="Data Brief">
        <title>Shoot transcriptome of the giant reed, Arundo donax.</title>
        <authorList>
            <person name="Barrero R.A."/>
            <person name="Guerrero F.D."/>
            <person name="Moolhuijzen P."/>
            <person name="Goolsby J.A."/>
            <person name="Tidwell J."/>
            <person name="Bellgard S.E."/>
            <person name="Bellgard M.I."/>
        </authorList>
    </citation>
    <scope>NUCLEOTIDE SEQUENCE</scope>
    <source>
        <tissue evidence="1">Shoot tissue taken approximately 20 cm above the soil surface</tissue>
    </source>
</reference>
<organism evidence="1">
    <name type="scientific">Arundo donax</name>
    <name type="common">Giant reed</name>
    <name type="synonym">Donax arundinaceus</name>
    <dbReference type="NCBI Taxonomy" id="35708"/>
    <lineage>
        <taxon>Eukaryota</taxon>
        <taxon>Viridiplantae</taxon>
        <taxon>Streptophyta</taxon>
        <taxon>Embryophyta</taxon>
        <taxon>Tracheophyta</taxon>
        <taxon>Spermatophyta</taxon>
        <taxon>Magnoliopsida</taxon>
        <taxon>Liliopsida</taxon>
        <taxon>Poales</taxon>
        <taxon>Poaceae</taxon>
        <taxon>PACMAD clade</taxon>
        <taxon>Arundinoideae</taxon>
        <taxon>Arundineae</taxon>
        <taxon>Arundo</taxon>
    </lineage>
</organism>
<sequence length="72" mass="8329">MDLLVLPNKPTYQMSTILTLTRLKYKPKSTQMTERSLLYPSIHQSYSRKGTQVLFLNNIISSINRQELSAAR</sequence>
<evidence type="ECO:0000313" key="1">
    <source>
        <dbReference type="EMBL" id="JAD28788.1"/>
    </source>
</evidence>
<name>A0A0A8YTM2_ARUDO</name>
<proteinExistence type="predicted"/>
<dbReference type="EMBL" id="GBRH01269107">
    <property type="protein sequence ID" value="JAD28788.1"/>
    <property type="molecule type" value="Transcribed_RNA"/>
</dbReference>
<protein>
    <submittedName>
        <fullName evidence="1">Uncharacterized protein</fullName>
    </submittedName>
</protein>
<accession>A0A0A8YTM2</accession>
<dbReference type="AlphaFoldDB" id="A0A0A8YTM2"/>